<reference evidence="3" key="1">
    <citation type="submission" date="2006-03" db="EMBL/GenBank/DDBJ databases">
        <authorList>
            <person name="Bowman J."/>
            <person name="Ferriera S."/>
            <person name="Johnson J."/>
            <person name="Kravitz S."/>
            <person name="Halpern A."/>
            <person name="Remington K."/>
            <person name="Beeson K."/>
            <person name="Tran B."/>
            <person name="Rogers Y.-H."/>
            <person name="Friedman R."/>
            <person name="Venter J.C."/>
        </authorList>
    </citation>
    <scope>NUCLEOTIDE SEQUENCE [LARGE SCALE GENOMIC DNA]</scope>
    <source>
        <strain evidence="3">ATCC 700755</strain>
    </source>
</reference>
<keyword evidence="1" id="KW-0472">Membrane</keyword>
<evidence type="ECO:0000259" key="2">
    <source>
        <dbReference type="Pfam" id="PF13239"/>
    </source>
</evidence>
<organism evidence="3 4">
    <name type="scientific">Psychroflexus torquis (strain ATCC 700755 / CIP 106069 / ACAM 623)</name>
    <dbReference type="NCBI Taxonomy" id="313595"/>
    <lineage>
        <taxon>Bacteria</taxon>
        <taxon>Pseudomonadati</taxon>
        <taxon>Bacteroidota</taxon>
        <taxon>Flavobacteriia</taxon>
        <taxon>Flavobacteriales</taxon>
        <taxon>Flavobacteriaceae</taxon>
        <taxon>Psychroflexus</taxon>
    </lineage>
</organism>
<feature type="domain" description="2TM" evidence="2">
    <location>
        <begin position="16"/>
        <end position="99"/>
    </location>
</feature>
<name>K4IBW9_PSYTT</name>
<dbReference type="eggNOG" id="COG2972">
    <property type="taxonomic scope" value="Bacteria"/>
</dbReference>
<keyword evidence="4" id="KW-1185">Reference proteome</keyword>
<dbReference type="HOGENOM" id="CLU_173284_0_0_10"/>
<evidence type="ECO:0000256" key="1">
    <source>
        <dbReference type="SAM" id="Phobius"/>
    </source>
</evidence>
<proteinExistence type="predicted"/>
<dbReference type="EMBL" id="CP003879">
    <property type="protein sequence ID" value="AFU68097.1"/>
    <property type="molecule type" value="Genomic_DNA"/>
</dbReference>
<reference evidence="3" key="2">
    <citation type="submission" date="2012-09" db="EMBL/GenBank/DDBJ databases">
        <title>The complete sequence of Psychroflexus torquis an extreme psychrophile from sea-ice that is stimulated by light.</title>
        <authorList>
            <person name="Feng S."/>
            <person name="Powell S.M."/>
            <person name="Bowman J.P."/>
        </authorList>
    </citation>
    <scope>NUCLEOTIDE SEQUENCE [LARGE SCALE GENOMIC DNA]</scope>
    <source>
        <strain evidence="3">ATCC 700755</strain>
    </source>
</reference>
<dbReference type="KEGG" id="ptq:P700755_001133"/>
<evidence type="ECO:0000313" key="4">
    <source>
        <dbReference type="Proteomes" id="UP000008514"/>
    </source>
</evidence>
<dbReference type="Proteomes" id="UP000008514">
    <property type="component" value="Chromosome"/>
</dbReference>
<protein>
    <submittedName>
        <fullName evidence="3">2TM superfamily protein</fullName>
    </submittedName>
</protein>
<dbReference type="InterPro" id="IPR025698">
    <property type="entry name" value="2TM_dom"/>
</dbReference>
<feature type="transmembrane region" description="Helical" evidence="1">
    <location>
        <begin position="27"/>
        <end position="46"/>
    </location>
</feature>
<accession>K4IBW9</accession>
<evidence type="ECO:0000313" key="3">
    <source>
        <dbReference type="EMBL" id="AFU68097.1"/>
    </source>
</evidence>
<gene>
    <name evidence="3" type="ordered locus">P700755_001133</name>
</gene>
<dbReference type="STRING" id="313595.P700755_001133"/>
<feature type="transmembrane region" description="Helical" evidence="1">
    <location>
        <begin position="66"/>
        <end position="85"/>
    </location>
</feature>
<sequence>MTSKMKTEASNLKYIKAKNRVEKLKEFYNHLAIYMIVNTIITGFKLSNNLDSWASFKNDLFSIDVLSVWTIWGLVLLIHFISLTYGQGWEERKIEELMNKELSKNNKN</sequence>
<dbReference type="Pfam" id="PF13239">
    <property type="entry name" value="2TM"/>
    <property type="match status" value="1"/>
</dbReference>
<dbReference type="AlphaFoldDB" id="K4IBW9"/>
<keyword evidence="1" id="KW-0812">Transmembrane</keyword>
<keyword evidence="1" id="KW-1133">Transmembrane helix</keyword>